<keyword evidence="1" id="KW-0328">Glycosyltransferase</keyword>
<keyword evidence="2" id="KW-0808">Transferase</keyword>
<dbReference type="CDD" id="cd11301">
    <property type="entry name" value="Fut1_Fut2_like"/>
    <property type="match status" value="1"/>
</dbReference>
<evidence type="ECO:0000256" key="1">
    <source>
        <dbReference type="ARBA" id="ARBA00022676"/>
    </source>
</evidence>
<dbReference type="GO" id="GO:0008107">
    <property type="term" value="F:galactoside 2-alpha-L-fucosyltransferase activity"/>
    <property type="evidence" value="ECO:0007669"/>
    <property type="project" value="InterPro"/>
</dbReference>
<protein>
    <recommendedName>
        <fullName evidence="4">Glycosyltransferase</fullName>
    </recommendedName>
</protein>
<dbReference type="PANTHER" id="PTHR11927:SF9">
    <property type="entry name" value="L-FUCOSYLTRANSFERASE"/>
    <property type="match status" value="1"/>
</dbReference>
<dbReference type="InterPro" id="IPR002516">
    <property type="entry name" value="Glyco_trans_11"/>
</dbReference>
<dbReference type="AlphaFoldDB" id="A0A6C0D7L6"/>
<organism evidence="3">
    <name type="scientific">viral metagenome</name>
    <dbReference type="NCBI Taxonomy" id="1070528"/>
    <lineage>
        <taxon>unclassified sequences</taxon>
        <taxon>metagenomes</taxon>
        <taxon>organismal metagenomes</taxon>
    </lineage>
</organism>
<accession>A0A6C0D7L6</accession>
<dbReference type="PANTHER" id="PTHR11927">
    <property type="entry name" value="GALACTOSIDE 2-L-FUCOSYLTRANSFERASE"/>
    <property type="match status" value="1"/>
</dbReference>
<proteinExistence type="predicted"/>
<dbReference type="Pfam" id="PF01531">
    <property type="entry name" value="Glyco_transf_11"/>
    <property type="match status" value="1"/>
</dbReference>
<dbReference type="EMBL" id="MN739541">
    <property type="protein sequence ID" value="QHT12124.1"/>
    <property type="molecule type" value="Genomic_DNA"/>
</dbReference>
<sequence length="263" mass="30681">MDNWVAPYLSDGLGNRLFQYACAKQYSKNYNKPLVFFLPRCNPTNHGKFDTIFRLFPEVPVLETDVSWNEIEEPMNKHFKFYNLENMNRSPTVIRGYRQSYKYFDSIKIQPNFENIVSKERLETLENKYIKDNSFFIHVRLGDFRILPHHQINLPKYLIMAASKIPSDSNIIVFSDEPELVKGLFNFPHIVCDEKDEVEVLYLMSKCTKGAIVANSTFSFWGAYLAHNNSENFRCVFPSTMGKEMPALEDYIPSWATVCDATF</sequence>
<name>A0A6C0D7L6_9ZZZZ</name>
<reference evidence="3" key="1">
    <citation type="journal article" date="2020" name="Nature">
        <title>Giant virus diversity and host interactions through global metagenomics.</title>
        <authorList>
            <person name="Schulz F."/>
            <person name="Roux S."/>
            <person name="Paez-Espino D."/>
            <person name="Jungbluth S."/>
            <person name="Walsh D.A."/>
            <person name="Denef V.J."/>
            <person name="McMahon K.D."/>
            <person name="Konstantinidis K.T."/>
            <person name="Eloe-Fadrosh E.A."/>
            <person name="Kyrpides N.C."/>
            <person name="Woyke T."/>
        </authorList>
    </citation>
    <scope>NUCLEOTIDE SEQUENCE</scope>
    <source>
        <strain evidence="3">GVMAG-M-3300023174-129</strain>
    </source>
</reference>
<evidence type="ECO:0000313" key="3">
    <source>
        <dbReference type="EMBL" id="QHT12124.1"/>
    </source>
</evidence>
<evidence type="ECO:0008006" key="4">
    <source>
        <dbReference type="Google" id="ProtNLM"/>
    </source>
</evidence>
<dbReference type="GO" id="GO:0016020">
    <property type="term" value="C:membrane"/>
    <property type="evidence" value="ECO:0007669"/>
    <property type="project" value="InterPro"/>
</dbReference>
<evidence type="ECO:0000256" key="2">
    <source>
        <dbReference type="ARBA" id="ARBA00022679"/>
    </source>
</evidence>
<dbReference type="GO" id="GO:0005975">
    <property type="term" value="P:carbohydrate metabolic process"/>
    <property type="evidence" value="ECO:0007669"/>
    <property type="project" value="InterPro"/>
</dbReference>